<evidence type="ECO:0000313" key="3">
    <source>
        <dbReference type="EMBL" id="RKS23192.1"/>
    </source>
</evidence>
<feature type="domain" description="Response regulatory" evidence="2">
    <location>
        <begin position="9"/>
        <end position="130"/>
    </location>
</feature>
<name>A0A495MDM5_9FLAO</name>
<gene>
    <name evidence="3" type="ORF">CLV94_2097</name>
</gene>
<accession>A0A495MDM5</accession>
<dbReference type="InterPro" id="IPR001789">
    <property type="entry name" value="Sig_transdc_resp-reg_receiver"/>
</dbReference>
<dbReference type="SUPFAM" id="SSF52172">
    <property type="entry name" value="CheY-like"/>
    <property type="match status" value="1"/>
</dbReference>
<dbReference type="RefSeq" id="WP_121376414.1">
    <property type="nucleotide sequence ID" value="NZ_RBLC01000002.1"/>
</dbReference>
<proteinExistence type="predicted"/>
<dbReference type="PROSITE" id="PS50110">
    <property type="entry name" value="RESPONSE_REGULATORY"/>
    <property type="match status" value="1"/>
</dbReference>
<evidence type="ECO:0000259" key="2">
    <source>
        <dbReference type="PROSITE" id="PS50110"/>
    </source>
</evidence>
<feature type="modified residue" description="4-aspartylphosphate" evidence="1">
    <location>
        <position position="63"/>
    </location>
</feature>
<dbReference type="GO" id="GO:0000160">
    <property type="term" value="P:phosphorelay signal transduction system"/>
    <property type="evidence" value="ECO:0007669"/>
    <property type="project" value="InterPro"/>
</dbReference>
<keyword evidence="1" id="KW-0597">Phosphoprotein</keyword>
<dbReference type="SMART" id="SM00448">
    <property type="entry name" value="REC"/>
    <property type="match status" value="1"/>
</dbReference>
<dbReference type="Gene3D" id="3.40.50.2300">
    <property type="match status" value="1"/>
</dbReference>
<dbReference type="AlphaFoldDB" id="A0A495MDM5"/>
<dbReference type="InterPro" id="IPR011006">
    <property type="entry name" value="CheY-like_superfamily"/>
</dbReference>
<dbReference type="EMBL" id="RBLC01000002">
    <property type="protein sequence ID" value="RKS23192.1"/>
    <property type="molecule type" value="Genomic_DNA"/>
</dbReference>
<reference evidence="3 4" key="1">
    <citation type="submission" date="2018-10" db="EMBL/GenBank/DDBJ databases">
        <title>Genomic Encyclopedia of Archaeal and Bacterial Type Strains, Phase II (KMG-II): from individual species to whole genera.</title>
        <authorList>
            <person name="Goeker M."/>
        </authorList>
    </citation>
    <scope>NUCLEOTIDE SEQUENCE [LARGE SCALE GENOMIC DNA]</scope>
    <source>
        <strain evidence="3 4">DSM 29537</strain>
    </source>
</reference>
<organism evidence="3 4">
    <name type="scientific">Flavobacterium endophyticum</name>
    <dbReference type="NCBI Taxonomy" id="1540163"/>
    <lineage>
        <taxon>Bacteria</taxon>
        <taxon>Pseudomonadati</taxon>
        <taxon>Bacteroidota</taxon>
        <taxon>Flavobacteriia</taxon>
        <taxon>Flavobacteriales</taxon>
        <taxon>Flavobacteriaceae</taxon>
        <taxon>Flavobacterium</taxon>
    </lineage>
</organism>
<dbReference type="Pfam" id="PF00072">
    <property type="entry name" value="Response_reg"/>
    <property type="match status" value="1"/>
</dbReference>
<protein>
    <submittedName>
        <fullName evidence="3">Response regulator receiver domain-containing protein</fullName>
    </submittedName>
</protein>
<dbReference type="PANTHER" id="PTHR44520:SF2">
    <property type="entry name" value="RESPONSE REGULATOR RCP1"/>
    <property type="match status" value="1"/>
</dbReference>
<comment type="caution">
    <text evidence="3">The sequence shown here is derived from an EMBL/GenBank/DDBJ whole genome shotgun (WGS) entry which is preliminary data.</text>
</comment>
<dbReference type="InterPro" id="IPR052893">
    <property type="entry name" value="TCS_response_regulator"/>
</dbReference>
<evidence type="ECO:0000313" key="4">
    <source>
        <dbReference type="Proteomes" id="UP000277579"/>
    </source>
</evidence>
<evidence type="ECO:0000256" key="1">
    <source>
        <dbReference type="PROSITE-ProRule" id="PRU00169"/>
    </source>
</evidence>
<dbReference type="OrthoDB" id="7631574at2"/>
<dbReference type="PANTHER" id="PTHR44520">
    <property type="entry name" value="RESPONSE REGULATOR RCP1-RELATED"/>
    <property type="match status" value="1"/>
</dbReference>
<dbReference type="Proteomes" id="UP000277579">
    <property type="component" value="Unassembled WGS sequence"/>
</dbReference>
<sequence>MRLFEEKINIVLADDDADECSLFREAINEINENYNLVFFSNGKDLMNYLNDEECEIPDIIFLDLNMPVMSGIDCLSKIRSDNRYADTSIAIYSTSSSEQDQEETFMLGANVYIKKPNDYEKMKKVLQHVLRTYWQYHTSNMNRDTFLISV</sequence>
<keyword evidence="4" id="KW-1185">Reference proteome</keyword>